<name>A0A6U4NJH3_HEMAN</name>
<accession>A0A6U4NJH3</accession>
<dbReference type="PANTHER" id="PTHR11830">
    <property type="entry name" value="40S RIBOSOMAL PROTEIN S3A"/>
    <property type="match status" value="1"/>
</dbReference>
<evidence type="ECO:0000256" key="2">
    <source>
        <dbReference type="ARBA" id="ARBA00022980"/>
    </source>
</evidence>
<evidence type="ECO:0000256" key="4">
    <source>
        <dbReference type="HAMAP-Rule" id="MF_03122"/>
    </source>
</evidence>
<comment type="subunit">
    <text evidence="4">Component of the small ribosomal subunit. Mature ribosomes consist of a small (40S) and a large (60S) subunit. The 40S subunit contains about 33 different proteins and 1 molecule of RNA (18S). The 60S subunit contains about 49 different proteins and 3 molecules of RNA (25S, 5.8S and 5S).</text>
</comment>
<feature type="compositionally biased region" description="Basic residues" evidence="5">
    <location>
        <begin position="1"/>
        <end position="18"/>
    </location>
</feature>
<dbReference type="InterPro" id="IPR027500">
    <property type="entry name" value="Ribosomal_eS1_euk"/>
</dbReference>
<organism evidence="6">
    <name type="scientific">Hemiselmis andersenii</name>
    <name type="common">Cryptophyte alga</name>
    <dbReference type="NCBI Taxonomy" id="464988"/>
    <lineage>
        <taxon>Eukaryota</taxon>
        <taxon>Cryptophyceae</taxon>
        <taxon>Cryptomonadales</taxon>
        <taxon>Hemiselmidaceae</taxon>
        <taxon>Hemiselmis</taxon>
    </lineage>
</organism>
<dbReference type="GO" id="GO:0006412">
    <property type="term" value="P:translation"/>
    <property type="evidence" value="ECO:0007669"/>
    <property type="project" value="UniProtKB-UniRule"/>
</dbReference>
<comment type="similarity">
    <text evidence="4">Belongs to the eukaryotic ribosomal protein eS1 family.</text>
</comment>
<evidence type="ECO:0000256" key="1">
    <source>
        <dbReference type="ARBA" id="ARBA00022490"/>
    </source>
</evidence>
<feature type="initiator methionine" description="Removed" evidence="4">
    <location>
        <position position="1"/>
    </location>
</feature>
<dbReference type="GO" id="GO:0022627">
    <property type="term" value="C:cytosolic small ribosomal subunit"/>
    <property type="evidence" value="ECO:0007669"/>
    <property type="project" value="UniProtKB-UniRule"/>
</dbReference>
<dbReference type="EMBL" id="HBFX01016860">
    <property type="protein sequence ID" value="CAD8955629.1"/>
    <property type="molecule type" value="Transcribed_RNA"/>
</dbReference>
<dbReference type="Pfam" id="PF01015">
    <property type="entry name" value="Ribosomal_S3Ae"/>
    <property type="match status" value="1"/>
</dbReference>
<keyword evidence="1 4" id="KW-0963">Cytoplasm</keyword>
<keyword evidence="2 4" id="KW-0689">Ribosomal protein</keyword>
<dbReference type="GO" id="GO:0003735">
    <property type="term" value="F:structural constituent of ribosome"/>
    <property type="evidence" value="ECO:0007669"/>
    <property type="project" value="UniProtKB-UniRule"/>
</dbReference>
<proteinExistence type="inferred from homology"/>
<protein>
    <recommendedName>
        <fullName evidence="4">Small ribosomal subunit protein eS1</fullName>
    </recommendedName>
</protein>
<dbReference type="SMART" id="SM01397">
    <property type="entry name" value="Ribosomal_S3Ae"/>
    <property type="match status" value="1"/>
</dbReference>
<feature type="region of interest" description="Disordered" evidence="5">
    <location>
        <begin position="1"/>
        <end position="21"/>
    </location>
</feature>
<sequence length="255" mass="28977">MAYGKNKRLSKGKKGKGKKAVDPFTKKDWYDIKAPSVFQVRNCGKTLVTRSSGMRVATDYLKGRILEVNLADLNKDEDQNYRKIKLQMLDVSGKNCLCNFYGMDMTTDKIRSLVKKWQSTIECTVDVVTTDAYKMRMSCIAFTKKRQNQLKKTTYAQTAQIRAIKKKMADIMTKESTTVDLKDLVKKFIPNSIGNQIEQACQSIYPLKDVYIRKVKMLKQPKFDITKLMEVHGNAGSEPVVATTADEGTKVDRAE</sequence>
<dbReference type="AlphaFoldDB" id="A0A6U4NJH3"/>
<evidence type="ECO:0000313" key="6">
    <source>
        <dbReference type="EMBL" id="CAD8955629.1"/>
    </source>
</evidence>
<evidence type="ECO:0000256" key="3">
    <source>
        <dbReference type="ARBA" id="ARBA00023274"/>
    </source>
</evidence>
<evidence type="ECO:0000256" key="5">
    <source>
        <dbReference type="SAM" id="MobiDB-lite"/>
    </source>
</evidence>
<reference evidence="6" key="1">
    <citation type="submission" date="2021-01" db="EMBL/GenBank/DDBJ databases">
        <authorList>
            <person name="Corre E."/>
            <person name="Pelletier E."/>
            <person name="Niang G."/>
            <person name="Scheremetjew M."/>
            <person name="Finn R."/>
            <person name="Kale V."/>
            <person name="Holt S."/>
            <person name="Cochrane G."/>
            <person name="Meng A."/>
            <person name="Brown T."/>
            <person name="Cohen L."/>
        </authorList>
    </citation>
    <scope>NUCLEOTIDE SEQUENCE</scope>
    <source>
        <strain evidence="6">CCMP644</strain>
    </source>
</reference>
<dbReference type="InterPro" id="IPR001593">
    <property type="entry name" value="Ribosomal_eS1"/>
</dbReference>
<dbReference type="HAMAP" id="MF_03122">
    <property type="entry name" value="Ribosomal_eS1_euk"/>
    <property type="match status" value="1"/>
</dbReference>
<comment type="subcellular location">
    <subcellularLocation>
        <location evidence="4">Cytoplasm</location>
    </subcellularLocation>
</comment>
<keyword evidence="3 4" id="KW-0687">Ribonucleoprotein</keyword>
<gene>
    <name evidence="6" type="ORF">HAND00432_LOCUS10167</name>
</gene>